<dbReference type="Gene3D" id="1.10.10.10">
    <property type="entry name" value="Winged helix-like DNA-binding domain superfamily/Winged helix DNA-binding domain"/>
    <property type="match status" value="1"/>
</dbReference>
<feature type="domain" description="HTH hxlR-type" evidence="4">
    <location>
        <begin position="20"/>
        <end position="118"/>
    </location>
</feature>
<dbReference type="EMBL" id="AUZY01011693">
    <property type="protein sequence ID" value="EQD33645.1"/>
    <property type="molecule type" value="Genomic_DNA"/>
</dbReference>
<evidence type="ECO:0000256" key="3">
    <source>
        <dbReference type="ARBA" id="ARBA00023163"/>
    </source>
</evidence>
<dbReference type="PROSITE" id="PS51118">
    <property type="entry name" value="HTH_HXLR"/>
    <property type="match status" value="1"/>
</dbReference>
<keyword evidence="2" id="KW-0238">DNA-binding</keyword>
<dbReference type="PANTHER" id="PTHR33204:SF37">
    <property type="entry name" value="HTH-TYPE TRANSCRIPTIONAL REGULATOR YODB"/>
    <property type="match status" value="1"/>
</dbReference>
<keyword evidence="3" id="KW-0804">Transcription</keyword>
<dbReference type="SUPFAM" id="SSF46785">
    <property type="entry name" value="Winged helix' DNA-binding domain"/>
    <property type="match status" value="1"/>
</dbReference>
<evidence type="ECO:0000256" key="1">
    <source>
        <dbReference type="ARBA" id="ARBA00023015"/>
    </source>
</evidence>
<dbReference type="GO" id="GO:0003677">
    <property type="term" value="F:DNA binding"/>
    <property type="evidence" value="ECO:0007669"/>
    <property type="project" value="UniProtKB-KW"/>
</dbReference>
<evidence type="ECO:0000256" key="2">
    <source>
        <dbReference type="ARBA" id="ARBA00023125"/>
    </source>
</evidence>
<proteinExistence type="predicted"/>
<reference evidence="5" key="1">
    <citation type="submission" date="2013-08" db="EMBL/GenBank/DDBJ databases">
        <authorList>
            <person name="Mendez C."/>
            <person name="Richter M."/>
            <person name="Ferrer M."/>
            <person name="Sanchez J."/>
        </authorList>
    </citation>
    <scope>NUCLEOTIDE SEQUENCE</scope>
</reference>
<dbReference type="AlphaFoldDB" id="T0ZUS4"/>
<evidence type="ECO:0000313" key="5">
    <source>
        <dbReference type="EMBL" id="EQD33645.1"/>
    </source>
</evidence>
<organism evidence="5">
    <name type="scientific">mine drainage metagenome</name>
    <dbReference type="NCBI Taxonomy" id="410659"/>
    <lineage>
        <taxon>unclassified sequences</taxon>
        <taxon>metagenomes</taxon>
        <taxon>ecological metagenomes</taxon>
    </lineage>
</organism>
<name>T0ZUS4_9ZZZZ</name>
<keyword evidence="1" id="KW-0805">Transcription regulation</keyword>
<sequence>KKGTGREAFCMVEIEGTTHCIDPAGSIFDLLGKRWTLPLIGVLGNSPVVRFSELRDRVSGIGNKALADRLKQMERLRLVERQAFPQVPVRVEYRLTPEGEQLRRALGPLLAWAAKAIR</sequence>
<dbReference type="InterPro" id="IPR036390">
    <property type="entry name" value="WH_DNA-bd_sf"/>
</dbReference>
<feature type="non-terminal residue" evidence="5">
    <location>
        <position position="1"/>
    </location>
</feature>
<protein>
    <submittedName>
        <fullName evidence="5">HxlR family transcriptional regulator</fullName>
    </submittedName>
</protein>
<gene>
    <name evidence="5" type="ORF">B1B_17502</name>
</gene>
<accession>T0ZUS4</accession>
<comment type="caution">
    <text evidence="5">The sequence shown here is derived from an EMBL/GenBank/DDBJ whole genome shotgun (WGS) entry which is preliminary data.</text>
</comment>
<dbReference type="PANTHER" id="PTHR33204">
    <property type="entry name" value="TRANSCRIPTIONAL REGULATOR, MARR FAMILY"/>
    <property type="match status" value="1"/>
</dbReference>
<reference evidence="5" key="2">
    <citation type="journal article" date="2014" name="ISME J.">
        <title>Microbial stratification in low pH oxic and suboxic macroscopic growths along an acid mine drainage.</title>
        <authorList>
            <person name="Mendez-Garcia C."/>
            <person name="Mesa V."/>
            <person name="Sprenger R.R."/>
            <person name="Richter M."/>
            <person name="Diez M.S."/>
            <person name="Solano J."/>
            <person name="Bargiela R."/>
            <person name="Golyshina O.V."/>
            <person name="Manteca A."/>
            <person name="Ramos J.L."/>
            <person name="Gallego J.R."/>
            <person name="Llorente I."/>
            <person name="Martins Dos Santos V.A."/>
            <person name="Jensen O.N."/>
            <person name="Pelaez A.I."/>
            <person name="Sanchez J."/>
            <person name="Ferrer M."/>
        </authorList>
    </citation>
    <scope>NUCLEOTIDE SEQUENCE</scope>
</reference>
<dbReference type="InterPro" id="IPR002577">
    <property type="entry name" value="HTH_HxlR"/>
</dbReference>
<dbReference type="Pfam" id="PF01638">
    <property type="entry name" value="HxlR"/>
    <property type="match status" value="1"/>
</dbReference>
<dbReference type="InterPro" id="IPR036388">
    <property type="entry name" value="WH-like_DNA-bd_sf"/>
</dbReference>
<evidence type="ECO:0000259" key="4">
    <source>
        <dbReference type="PROSITE" id="PS51118"/>
    </source>
</evidence>